<dbReference type="NCBIfam" id="TIGR01032">
    <property type="entry name" value="rplT_bact"/>
    <property type="match status" value="1"/>
</dbReference>
<evidence type="ECO:0000313" key="9">
    <source>
        <dbReference type="EMBL" id="OHA32200.1"/>
    </source>
</evidence>
<dbReference type="Gene3D" id="6.10.160.10">
    <property type="match status" value="1"/>
</dbReference>
<dbReference type="GO" id="GO:0006412">
    <property type="term" value="P:translation"/>
    <property type="evidence" value="ECO:0007669"/>
    <property type="project" value="InterPro"/>
</dbReference>
<name>A0A1G2N7W9_9BACT</name>
<comment type="function">
    <text evidence="7 8">Binds directly to 23S ribosomal RNA and is necessary for the in vitro assembly process of the 50S ribosomal subunit. It is not involved in the protein synthesizing functions of that subunit.</text>
</comment>
<dbReference type="InterPro" id="IPR049946">
    <property type="entry name" value="RIBOSOMAL_L20_CS"/>
</dbReference>
<evidence type="ECO:0000256" key="2">
    <source>
        <dbReference type="ARBA" id="ARBA00022730"/>
    </source>
</evidence>
<evidence type="ECO:0000256" key="3">
    <source>
        <dbReference type="ARBA" id="ARBA00022884"/>
    </source>
</evidence>
<proteinExistence type="inferred from homology"/>
<dbReference type="PANTHER" id="PTHR10986">
    <property type="entry name" value="39S RIBOSOMAL PROTEIN L20"/>
    <property type="match status" value="1"/>
</dbReference>
<evidence type="ECO:0000256" key="8">
    <source>
        <dbReference type="RuleBase" id="RU000560"/>
    </source>
</evidence>
<dbReference type="GO" id="GO:0003735">
    <property type="term" value="F:structural constituent of ribosome"/>
    <property type="evidence" value="ECO:0007669"/>
    <property type="project" value="InterPro"/>
</dbReference>
<evidence type="ECO:0000256" key="4">
    <source>
        <dbReference type="ARBA" id="ARBA00022980"/>
    </source>
</evidence>
<dbReference type="PRINTS" id="PR00062">
    <property type="entry name" value="RIBOSOMALL20"/>
</dbReference>
<dbReference type="GO" id="GO:0000027">
    <property type="term" value="P:ribosomal large subunit assembly"/>
    <property type="evidence" value="ECO:0007669"/>
    <property type="project" value="UniProtKB-UniRule"/>
</dbReference>
<dbReference type="FunFam" id="1.10.1900.20:FF:000001">
    <property type="entry name" value="50S ribosomal protein L20"/>
    <property type="match status" value="1"/>
</dbReference>
<sequence length="115" mass="13445">MSRVKKGVNALKTRRNILKQVKGYRFGRSTKERAAYEALAHAGTYSFAHRKDKKNDFRKLWILRMNAALREQGLTYSKFIGVLHKKNIELDRKILSFLAKDNPETFKRFVVSVTK</sequence>
<dbReference type="Pfam" id="PF00453">
    <property type="entry name" value="Ribosomal_L20"/>
    <property type="match status" value="1"/>
</dbReference>
<dbReference type="AlphaFoldDB" id="A0A1G2N7W9"/>
<dbReference type="HAMAP" id="MF_00382">
    <property type="entry name" value="Ribosomal_bL20"/>
    <property type="match status" value="1"/>
</dbReference>
<evidence type="ECO:0000256" key="1">
    <source>
        <dbReference type="ARBA" id="ARBA00007698"/>
    </source>
</evidence>
<dbReference type="CDD" id="cd07026">
    <property type="entry name" value="Ribosomal_L20"/>
    <property type="match status" value="1"/>
</dbReference>
<reference evidence="9 10" key="1">
    <citation type="journal article" date="2016" name="Nat. Commun.">
        <title>Thousands of microbial genomes shed light on interconnected biogeochemical processes in an aquifer system.</title>
        <authorList>
            <person name="Anantharaman K."/>
            <person name="Brown C.T."/>
            <person name="Hug L.A."/>
            <person name="Sharon I."/>
            <person name="Castelle C.J."/>
            <person name="Probst A.J."/>
            <person name="Thomas B.C."/>
            <person name="Singh A."/>
            <person name="Wilkins M.J."/>
            <person name="Karaoz U."/>
            <person name="Brodie E.L."/>
            <person name="Williams K.H."/>
            <person name="Hubbard S.S."/>
            <person name="Banfield J.F."/>
        </authorList>
    </citation>
    <scope>NUCLEOTIDE SEQUENCE [LARGE SCALE GENOMIC DNA]</scope>
</reference>
<gene>
    <name evidence="7" type="primary">rplT</name>
    <name evidence="9" type="ORF">A2928_00930</name>
</gene>
<organism evidence="9 10">
    <name type="scientific">Candidatus Taylorbacteria bacterium RIFCSPLOWO2_01_FULL_45_15b</name>
    <dbReference type="NCBI Taxonomy" id="1802319"/>
    <lineage>
        <taxon>Bacteria</taxon>
        <taxon>Candidatus Tayloriibacteriota</taxon>
    </lineage>
</organism>
<protein>
    <recommendedName>
        <fullName evidence="6 7">Large ribosomal subunit protein bL20</fullName>
    </recommendedName>
</protein>
<dbReference type="STRING" id="1802319.A2928_00930"/>
<accession>A0A1G2N7W9</accession>
<keyword evidence="2 7" id="KW-0699">rRNA-binding</keyword>
<keyword evidence="5 7" id="KW-0687">Ribonucleoprotein</keyword>
<keyword evidence="4 7" id="KW-0689">Ribosomal protein</keyword>
<evidence type="ECO:0000256" key="7">
    <source>
        <dbReference type="HAMAP-Rule" id="MF_00382"/>
    </source>
</evidence>
<dbReference type="Proteomes" id="UP000176221">
    <property type="component" value="Unassembled WGS sequence"/>
</dbReference>
<dbReference type="InterPro" id="IPR035566">
    <property type="entry name" value="Ribosomal_protein_bL20_C"/>
</dbReference>
<comment type="similarity">
    <text evidence="1 7 8">Belongs to the bacterial ribosomal protein bL20 family.</text>
</comment>
<evidence type="ECO:0000313" key="10">
    <source>
        <dbReference type="Proteomes" id="UP000176221"/>
    </source>
</evidence>
<keyword evidence="3 7" id="KW-0694">RNA-binding</keyword>
<dbReference type="GO" id="GO:0019843">
    <property type="term" value="F:rRNA binding"/>
    <property type="evidence" value="ECO:0007669"/>
    <property type="project" value="UniProtKB-UniRule"/>
</dbReference>
<dbReference type="PROSITE" id="PS00937">
    <property type="entry name" value="RIBOSOMAL_L20"/>
    <property type="match status" value="1"/>
</dbReference>
<dbReference type="GO" id="GO:0005840">
    <property type="term" value="C:ribosome"/>
    <property type="evidence" value="ECO:0007669"/>
    <property type="project" value="UniProtKB-KW"/>
</dbReference>
<dbReference type="Gene3D" id="1.10.1900.20">
    <property type="entry name" value="Ribosomal protein L20"/>
    <property type="match status" value="1"/>
</dbReference>
<dbReference type="InterPro" id="IPR005813">
    <property type="entry name" value="Ribosomal_bL20"/>
</dbReference>
<dbReference type="GO" id="GO:1990904">
    <property type="term" value="C:ribonucleoprotein complex"/>
    <property type="evidence" value="ECO:0007669"/>
    <property type="project" value="UniProtKB-KW"/>
</dbReference>
<dbReference type="EMBL" id="MHRX01000051">
    <property type="protein sequence ID" value="OHA32200.1"/>
    <property type="molecule type" value="Genomic_DNA"/>
</dbReference>
<dbReference type="SUPFAM" id="SSF74731">
    <property type="entry name" value="Ribosomal protein L20"/>
    <property type="match status" value="1"/>
</dbReference>
<evidence type="ECO:0000256" key="6">
    <source>
        <dbReference type="ARBA" id="ARBA00035172"/>
    </source>
</evidence>
<comment type="caution">
    <text evidence="9">The sequence shown here is derived from an EMBL/GenBank/DDBJ whole genome shotgun (WGS) entry which is preliminary data.</text>
</comment>
<evidence type="ECO:0000256" key="5">
    <source>
        <dbReference type="ARBA" id="ARBA00023274"/>
    </source>
</evidence>